<dbReference type="PROSITE" id="PS50987">
    <property type="entry name" value="HTH_ARSR_2"/>
    <property type="match status" value="1"/>
</dbReference>
<keyword evidence="2 5" id="KW-0238">DNA-binding</keyword>
<dbReference type="Proteomes" id="UP000199029">
    <property type="component" value="Unassembled WGS sequence"/>
</dbReference>
<accession>A0A1I5YZ62</accession>
<dbReference type="PANTHER" id="PTHR33154">
    <property type="entry name" value="TRANSCRIPTIONAL REGULATOR, ARSR FAMILY"/>
    <property type="match status" value="1"/>
</dbReference>
<dbReference type="PANTHER" id="PTHR33154:SF15">
    <property type="entry name" value="REGULATORY PROTEIN ARSR"/>
    <property type="match status" value="1"/>
</dbReference>
<dbReference type="GO" id="GO:0003700">
    <property type="term" value="F:DNA-binding transcription factor activity"/>
    <property type="evidence" value="ECO:0007669"/>
    <property type="project" value="InterPro"/>
</dbReference>
<dbReference type="EMBL" id="FOXS01000003">
    <property type="protein sequence ID" value="SFQ49400.1"/>
    <property type="molecule type" value="Genomic_DNA"/>
</dbReference>
<protein>
    <submittedName>
        <fullName evidence="5">DNA-binding transcriptional regulator, ArsR family</fullName>
    </submittedName>
</protein>
<evidence type="ECO:0000259" key="4">
    <source>
        <dbReference type="PROSITE" id="PS50987"/>
    </source>
</evidence>
<sequence length="147" mass="16025">MAYSAHAVCIRQSLTYIYGKHSFIMTHAKSAAFPLPQQRTAHLAQALTHPARLAILQLLADRRRRFAGEICAALPLARTTVSQHLVALRKLGLLRAQAQGLTLTYWLDTVVMGELVRQVGGFLAELAFCPLCRSKTGCGCGPLGVKI</sequence>
<name>A0A1I5YZ62_HYMAR</name>
<dbReference type="InterPro" id="IPR001845">
    <property type="entry name" value="HTH_ArsR_DNA-bd_dom"/>
</dbReference>
<dbReference type="SUPFAM" id="SSF46785">
    <property type="entry name" value="Winged helix' DNA-binding domain"/>
    <property type="match status" value="1"/>
</dbReference>
<gene>
    <name evidence="5" type="ORF">SAMN04515668_2551</name>
</gene>
<dbReference type="Pfam" id="PF01022">
    <property type="entry name" value="HTH_5"/>
    <property type="match status" value="1"/>
</dbReference>
<dbReference type="AlphaFoldDB" id="A0A1I5YZ62"/>
<proteinExistence type="predicted"/>
<keyword evidence="6" id="KW-1185">Reference proteome</keyword>
<evidence type="ECO:0000256" key="1">
    <source>
        <dbReference type="ARBA" id="ARBA00023015"/>
    </source>
</evidence>
<dbReference type="InterPro" id="IPR036388">
    <property type="entry name" value="WH-like_DNA-bd_sf"/>
</dbReference>
<evidence type="ECO:0000256" key="3">
    <source>
        <dbReference type="ARBA" id="ARBA00023163"/>
    </source>
</evidence>
<dbReference type="GO" id="GO:0003677">
    <property type="term" value="F:DNA binding"/>
    <property type="evidence" value="ECO:0007669"/>
    <property type="project" value="UniProtKB-KW"/>
</dbReference>
<dbReference type="PRINTS" id="PR00778">
    <property type="entry name" value="HTHARSR"/>
</dbReference>
<evidence type="ECO:0000256" key="2">
    <source>
        <dbReference type="ARBA" id="ARBA00023125"/>
    </source>
</evidence>
<dbReference type="STRING" id="1227077.SAMN04515668_2551"/>
<keyword evidence="1" id="KW-0805">Transcription regulation</keyword>
<dbReference type="InterPro" id="IPR036390">
    <property type="entry name" value="WH_DNA-bd_sf"/>
</dbReference>
<reference evidence="6" key="1">
    <citation type="submission" date="2016-10" db="EMBL/GenBank/DDBJ databases">
        <authorList>
            <person name="Varghese N."/>
            <person name="Submissions S."/>
        </authorList>
    </citation>
    <scope>NUCLEOTIDE SEQUENCE [LARGE SCALE GENOMIC DNA]</scope>
    <source>
        <strain evidence="6">OR362-8,ATCC BAA-1266,JCM 13504</strain>
    </source>
</reference>
<dbReference type="SMART" id="SM00418">
    <property type="entry name" value="HTH_ARSR"/>
    <property type="match status" value="1"/>
</dbReference>
<evidence type="ECO:0000313" key="5">
    <source>
        <dbReference type="EMBL" id="SFQ49400.1"/>
    </source>
</evidence>
<dbReference type="OrthoDB" id="9800049at2"/>
<dbReference type="InterPro" id="IPR011991">
    <property type="entry name" value="ArsR-like_HTH"/>
</dbReference>
<dbReference type="CDD" id="cd00090">
    <property type="entry name" value="HTH_ARSR"/>
    <property type="match status" value="1"/>
</dbReference>
<keyword evidence="3" id="KW-0804">Transcription</keyword>
<dbReference type="InterPro" id="IPR051081">
    <property type="entry name" value="HTH_MetalResp_TranReg"/>
</dbReference>
<feature type="domain" description="HTH arsR-type" evidence="4">
    <location>
        <begin position="32"/>
        <end position="127"/>
    </location>
</feature>
<organism evidence="5 6">
    <name type="scientific">Hymenobacter arizonensis</name>
    <name type="common">Siccationidurans arizonensis</name>
    <dbReference type="NCBI Taxonomy" id="1227077"/>
    <lineage>
        <taxon>Bacteria</taxon>
        <taxon>Pseudomonadati</taxon>
        <taxon>Bacteroidota</taxon>
        <taxon>Cytophagia</taxon>
        <taxon>Cytophagales</taxon>
        <taxon>Hymenobacteraceae</taxon>
        <taxon>Hymenobacter</taxon>
    </lineage>
</organism>
<dbReference type="Gene3D" id="1.10.10.10">
    <property type="entry name" value="Winged helix-like DNA-binding domain superfamily/Winged helix DNA-binding domain"/>
    <property type="match status" value="1"/>
</dbReference>
<evidence type="ECO:0000313" key="6">
    <source>
        <dbReference type="Proteomes" id="UP000199029"/>
    </source>
</evidence>
<dbReference type="RefSeq" id="WP_092673568.1">
    <property type="nucleotide sequence ID" value="NZ_FOXS01000003.1"/>
</dbReference>